<dbReference type="eggNOG" id="KOG1640">
    <property type="taxonomic scope" value="Eukaryota"/>
</dbReference>
<dbReference type="GO" id="GO:0016095">
    <property type="term" value="P:polyprenol catabolic process"/>
    <property type="evidence" value="ECO:0007669"/>
    <property type="project" value="UniProtKB-UniRule"/>
</dbReference>
<dbReference type="GO" id="GO:0102389">
    <property type="term" value="F:polyprenol reductase activity"/>
    <property type="evidence" value="ECO:0000318"/>
    <property type="project" value="GO_Central"/>
</dbReference>
<dbReference type="PANTHER" id="PTHR14624:SF0">
    <property type="entry name" value="POLYPRENOL REDUCTASE"/>
    <property type="match status" value="1"/>
</dbReference>
<comment type="function">
    <text evidence="5">Plays a key role in early steps of protein N-linked glycosylation by being involved in the conversion of polyprenol into dolichol. Acts as a polyprenal reductase that mediates the reduction of polyprenal into dolichal in a NADP-dependent mechanism. Dolichols are required for the synthesis of dolichol-linked monosaccharides and the oligosaccharide precursor used for N-glycosylation.</text>
</comment>
<dbReference type="FunCoup" id="A0A1D8PIB6">
    <property type="interactions" value="376"/>
</dbReference>
<keyword evidence="3 5" id="KW-1133">Transmembrane helix</keyword>
<dbReference type="GO" id="GO:0005789">
    <property type="term" value="C:endoplasmic reticulum membrane"/>
    <property type="evidence" value="ECO:0007669"/>
    <property type="project" value="UniProtKB-SubCell"/>
</dbReference>
<keyword evidence="9" id="KW-1185">Reference proteome</keyword>
<feature type="transmembrane region" description="Helical" evidence="5">
    <location>
        <begin position="72"/>
        <end position="92"/>
    </location>
</feature>
<dbReference type="RefSeq" id="XP_712593.2">
    <property type="nucleotide sequence ID" value="XM_707500.2"/>
</dbReference>
<protein>
    <recommendedName>
        <fullName evidence="5">Polyprenal reductase</fullName>
        <ecNumber evidence="5">1.3.1.94</ecNumber>
    </recommendedName>
</protein>
<evidence type="ECO:0000313" key="8">
    <source>
        <dbReference type="EMBL" id="AOW27885.1"/>
    </source>
</evidence>
<feature type="transmembrane region" description="Helical" evidence="5">
    <location>
        <begin position="138"/>
        <end position="159"/>
    </location>
</feature>
<keyword evidence="5" id="KW-0256">Endoplasmic reticulum</keyword>
<comment type="catalytic activity">
    <reaction evidence="5">
        <text>a di-trans,poly-cis-dolichal + NADP(+) = a di-trans,poly-cis-polyprenal + NADPH + H(+)</text>
        <dbReference type="Rhea" id="RHEA:80727"/>
        <dbReference type="Rhea" id="RHEA-COMP:19536"/>
        <dbReference type="Rhea" id="RHEA-COMP:19537"/>
        <dbReference type="ChEBI" id="CHEBI:15378"/>
        <dbReference type="ChEBI" id="CHEBI:57783"/>
        <dbReference type="ChEBI" id="CHEBI:58349"/>
        <dbReference type="ChEBI" id="CHEBI:231623"/>
        <dbReference type="ChEBI" id="CHEBI:231637"/>
        <dbReference type="EC" id="1.3.1.94"/>
    </reaction>
    <physiologicalReaction direction="right-to-left" evidence="5">
        <dbReference type="Rhea" id="RHEA:80729"/>
    </physiologicalReaction>
</comment>
<evidence type="ECO:0000313" key="9">
    <source>
        <dbReference type="Proteomes" id="UP000000559"/>
    </source>
</evidence>
<dbReference type="KEGG" id="cal:CAALFM_C208970CA"/>
<dbReference type="GeneID" id="3645786"/>
<dbReference type="GO" id="GO:0006488">
    <property type="term" value="P:dolichol-linked oligosaccharide biosynthetic process"/>
    <property type="evidence" value="ECO:0007669"/>
    <property type="project" value="UniProtKB-UniRule"/>
</dbReference>
<dbReference type="PANTHER" id="PTHR14624">
    <property type="entry name" value="DFG10 PROTEIN"/>
    <property type="match status" value="1"/>
</dbReference>
<dbReference type="GO" id="GO:0005783">
    <property type="term" value="C:endoplasmic reticulum"/>
    <property type="evidence" value="ECO:0000318"/>
    <property type="project" value="GO_Central"/>
</dbReference>
<dbReference type="STRING" id="237561.A0A1D8PIB6"/>
<dbReference type="VEuPathDB" id="FungiDB:C2_08970C_A"/>
<keyword evidence="2 5" id="KW-0812">Transmembrane</keyword>
<comment type="similarity">
    <text evidence="5">Belongs to the steroid 5-alpha reductase family. Polyprenal reductase subfamily.</text>
</comment>
<name>A0A1D8PIB6_CANAL</name>
<feature type="transmembrane region" description="Helical" evidence="5">
    <location>
        <begin position="6"/>
        <end position="24"/>
    </location>
</feature>
<dbReference type="EC" id="1.3.1.94" evidence="5"/>
<evidence type="ECO:0000256" key="4">
    <source>
        <dbReference type="ARBA" id="ARBA00023136"/>
    </source>
</evidence>
<proteinExistence type="inferred from homology"/>
<dbReference type="Proteomes" id="UP000000559">
    <property type="component" value="Chromosome 2"/>
</dbReference>
<dbReference type="InterPro" id="IPR001104">
    <property type="entry name" value="3-oxo-5_a-steroid_4-DH_C"/>
</dbReference>
<reference evidence="8 9" key="3">
    <citation type="journal article" date="2013" name="Genome Biol.">
        <title>Assembly of a phased diploid Candida albicans genome facilitates allele-specific measurements and provides a simple model for repeat and indel structure.</title>
        <authorList>
            <person name="Muzzey D."/>
            <person name="Schwartz K."/>
            <person name="Weissman J.S."/>
            <person name="Sherlock G."/>
        </authorList>
    </citation>
    <scope>NUCLEOTIDE SEQUENCE [LARGE SCALE GENOMIC DNA]</scope>
    <source>
        <strain evidence="9">SC5314 / ATCC MYA-2876</strain>
    </source>
</reference>
<gene>
    <name evidence="7 8" type="primary">DFG10</name>
    <name evidence="8" type="ordered locus">CAALFM_C208970CA</name>
    <name evidence="7" type="ordered locus">orf19.7841</name>
</gene>
<dbReference type="OrthoDB" id="541710at2759"/>
<evidence type="ECO:0000256" key="3">
    <source>
        <dbReference type="ARBA" id="ARBA00022989"/>
    </source>
</evidence>
<evidence type="ECO:0000259" key="6">
    <source>
        <dbReference type="Pfam" id="PF02544"/>
    </source>
</evidence>
<evidence type="ECO:0000313" key="7">
    <source>
        <dbReference type="CGD" id="CAL0000191358"/>
    </source>
</evidence>
<dbReference type="EMBL" id="CP017624">
    <property type="protein sequence ID" value="AOW27885.1"/>
    <property type="molecule type" value="Genomic_DNA"/>
</dbReference>
<dbReference type="UniPathway" id="UPA00378"/>
<feature type="transmembrane region" description="Helical" evidence="5">
    <location>
        <begin position="214"/>
        <end position="230"/>
    </location>
</feature>
<keyword evidence="5" id="KW-0560">Oxidoreductase</keyword>
<reference evidence="8 9" key="1">
    <citation type="journal article" date="2004" name="Proc. Natl. Acad. Sci. U.S.A.">
        <title>The diploid genome sequence of Candida albicans.</title>
        <authorList>
            <person name="Jones T."/>
            <person name="Federspiel N.A."/>
            <person name="Chibana H."/>
            <person name="Dungan J."/>
            <person name="Kalman S."/>
            <person name="Magee B.B."/>
            <person name="Newport G."/>
            <person name="Thorstenson Y.R."/>
            <person name="Agabian N."/>
            <person name="Magee P.T."/>
            <person name="Davis R.W."/>
            <person name="Scherer S."/>
        </authorList>
    </citation>
    <scope>NUCLEOTIDE SEQUENCE [LARGE SCALE GENOMIC DNA]</scope>
    <source>
        <strain evidence="9">SC5314 / ATCC MYA-2876</strain>
    </source>
</reference>
<dbReference type="InParanoid" id="A0A1D8PIB6"/>
<dbReference type="CGD" id="CAL0000191358">
    <property type="gene designation" value="DFG10"/>
</dbReference>
<evidence type="ECO:0000256" key="5">
    <source>
        <dbReference type="RuleBase" id="RU367081"/>
    </source>
</evidence>
<comment type="pathway">
    <text evidence="5">Protein modification; protein glycosylation.</text>
</comment>
<dbReference type="PROSITE" id="PS50244">
    <property type="entry name" value="S5A_REDUCTASE"/>
    <property type="match status" value="1"/>
</dbReference>
<reference evidence="8 9" key="2">
    <citation type="journal article" date="2007" name="Genome Biol.">
        <title>Assembly of the Candida albicans genome into sixteen supercontigs aligned on the eight chromosomes.</title>
        <authorList>
            <person name="van het Hoog M."/>
            <person name="Rast T.J."/>
            <person name="Martchenko M."/>
            <person name="Grindle S."/>
            <person name="Dignard D."/>
            <person name="Hogues H."/>
            <person name="Cuomo C."/>
            <person name="Berriman M."/>
            <person name="Scherer S."/>
            <person name="Magee B.B."/>
            <person name="Whiteway M."/>
            <person name="Chibana H."/>
            <person name="Nantel A."/>
            <person name="Magee P.T."/>
        </authorList>
    </citation>
    <scope>GENOME REANNOTATION</scope>
    <source>
        <strain evidence="9">SC5314 / ATCC MYA-2876</strain>
    </source>
</reference>
<evidence type="ECO:0000256" key="1">
    <source>
        <dbReference type="ARBA" id="ARBA00004127"/>
    </source>
</evidence>
<evidence type="ECO:0000256" key="2">
    <source>
        <dbReference type="ARBA" id="ARBA00022692"/>
    </source>
</evidence>
<feature type="domain" description="3-oxo-5-alpha-steroid 4-dehydrogenase C-terminal" evidence="6">
    <location>
        <begin position="149"/>
        <end position="281"/>
    </location>
</feature>
<feature type="transmembrane region" description="Helical" evidence="5">
    <location>
        <begin position="171"/>
        <end position="194"/>
    </location>
</feature>
<keyword evidence="4 5" id="KW-0472">Membrane</keyword>
<keyword evidence="5" id="KW-0521">NADP</keyword>
<dbReference type="GO" id="GO:0160198">
    <property type="term" value="F:polyprenal reductase activity"/>
    <property type="evidence" value="ECO:0007669"/>
    <property type="project" value="UniProtKB-EC"/>
</dbReference>
<dbReference type="SMR" id="A0A1D8PIB6"/>
<dbReference type="Pfam" id="PF02544">
    <property type="entry name" value="Steroid_dh"/>
    <property type="match status" value="1"/>
</dbReference>
<comment type="subcellular location">
    <subcellularLocation>
        <location evidence="1">Endomembrane system</location>
        <topology evidence="1">Multi-pass membrane protein</topology>
    </subcellularLocation>
    <subcellularLocation>
        <location evidence="5">Endoplasmic reticulum membrane</location>
    </subcellularLocation>
</comment>
<organism evidence="8 9">
    <name type="scientific">Candida albicans (strain SC5314 / ATCC MYA-2876)</name>
    <name type="common">Yeast</name>
    <dbReference type="NCBI Taxonomy" id="237561"/>
    <lineage>
        <taxon>Eukaryota</taxon>
        <taxon>Fungi</taxon>
        <taxon>Dikarya</taxon>
        <taxon>Ascomycota</taxon>
        <taxon>Saccharomycotina</taxon>
        <taxon>Pichiomycetes</taxon>
        <taxon>Debaryomycetaceae</taxon>
        <taxon>Candida/Lodderomyces clade</taxon>
        <taxon>Candida</taxon>
    </lineage>
</organism>
<dbReference type="InterPro" id="IPR039698">
    <property type="entry name" value="Dfg10/SRD5A3"/>
</dbReference>
<accession>A0A1D8PIB6</accession>
<sequence length="282" mass="32641">MAIYDSQLTVVALYSLIIIAIYSAKFITPLNELLQYGKTVSQDVREHARLENNLIKQTIGFISKYFVVPKAWFVHFYITLFALSSLIFLASFNEPISSDPEKFKNLILIHRLLWVQGIRRLTECLTITNFSKTSKMNVSHYVVGLSHYILVTWATYLGLSKYGSHQVPNNYTVFDIVLIIGFAICSLLQFQAHYHLSTLVKYTLPDFKFVSSPHYFYEILIYTILLSFAIKDGFDMVSVTFFTAWLFVISNLSISSLETFSYYQKKYKEEFKLKWAVLPGIL</sequence>
<dbReference type="AlphaFoldDB" id="A0A1D8PIB6"/>
<feature type="transmembrane region" description="Helical" evidence="5">
    <location>
        <begin position="237"/>
        <end position="257"/>
    </location>
</feature>